<sequence>MTKPIEQLVDEHLQKVVENCKIVVFVSVDGSPVHGRPLDDLLQNLFDRVRELELQAERRRYWWQK</sequence>
<reference evidence="1 2" key="1">
    <citation type="submission" date="2018-01" db="EMBL/GenBank/DDBJ databases">
        <title>Draft genome sequence of Jiangella sp. GTF31.</title>
        <authorList>
            <person name="Sahin N."/>
            <person name="Ay H."/>
            <person name="Saygin H."/>
        </authorList>
    </citation>
    <scope>NUCLEOTIDE SEQUENCE [LARGE SCALE GENOMIC DNA]</scope>
    <source>
        <strain evidence="1 2">GTF31</strain>
    </source>
</reference>
<keyword evidence="2" id="KW-1185">Reference proteome</keyword>
<protein>
    <submittedName>
        <fullName evidence="1">Uncharacterized protein</fullName>
    </submittedName>
</protein>
<dbReference type="Proteomes" id="UP000248764">
    <property type="component" value="Unassembled WGS sequence"/>
</dbReference>
<dbReference type="RefSeq" id="WP_111255126.1">
    <property type="nucleotide sequence ID" value="NZ_POTW01000027.1"/>
</dbReference>
<proteinExistence type="predicted"/>
<accession>A0A2W2BTB5</accession>
<gene>
    <name evidence="1" type="ORF">C1I92_13200</name>
</gene>
<name>A0A2W2BTB5_9ACTN</name>
<organism evidence="1 2">
    <name type="scientific">Jiangella anatolica</name>
    <dbReference type="NCBI Taxonomy" id="2670374"/>
    <lineage>
        <taxon>Bacteria</taxon>
        <taxon>Bacillati</taxon>
        <taxon>Actinomycetota</taxon>
        <taxon>Actinomycetes</taxon>
        <taxon>Jiangellales</taxon>
        <taxon>Jiangellaceae</taxon>
        <taxon>Jiangella</taxon>
    </lineage>
</organism>
<dbReference type="EMBL" id="POTW01000027">
    <property type="protein sequence ID" value="PZF83228.1"/>
    <property type="molecule type" value="Genomic_DNA"/>
</dbReference>
<dbReference type="AlphaFoldDB" id="A0A2W2BTB5"/>
<comment type="caution">
    <text evidence="1">The sequence shown here is derived from an EMBL/GenBank/DDBJ whole genome shotgun (WGS) entry which is preliminary data.</text>
</comment>
<evidence type="ECO:0000313" key="1">
    <source>
        <dbReference type="EMBL" id="PZF83228.1"/>
    </source>
</evidence>
<evidence type="ECO:0000313" key="2">
    <source>
        <dbReference type="Proteomes" id="UP000248764"/>
    </source>
</evidence>